<protein>
    <submittedName>
        <fullName evidence="1">Uncharacterized protein</fullName>
    </submittedName>
</protein>
<name>A0A2T0SCC2_9BACT</name>
<accession>A0A2T0SCC2</accession>
<evidence type="ECO:0000313" key="2">
    <source>
        <dbReference type="Proteomes" id="UP000238375"/>
    </source>
</evidence>
<proteinExistence type="predicted"/>
<dbReference type="EMBL" id="PVTE01000023">
    <property type="protein sequence ID" value="PRY31067.1"/>
    <property type="molecule type" value="Genomic_DNA"/>
</dbReference>
<dbReference type="RefSeq" id="WP_106139910.1">
    <property type="nucleotide sequence ID" value="NZ_PVTE01000023.1"/>
</dbReference>
<keyword evidence="2" id="KW-1185">Reference proteome</keyword>
<evidence type="ECO:0000313" key="1">
    <source>
        <dbReference type="EMBL" id="PRY31067.1"/>
    </source>
</evidence>
<gene>
    <name evidence="1" type="ORF">CLV58_12330</name>
</gene>
<reference evidence="1 2" key="1">
    <citation type="submission" date="2018-03" db="EMBL/GenBank/DDBJ databases">
        <title>Genomic Encyclopedia of Archaeal and Bacterial Type Strains, Phase II (KMG-II): from individual species to whole genera.</title>
        <authorList>
            <person name="Goeker M."/>
        </authorList>
    </citation>
    <scope>NUCLEOTIDE SEQUENCE [LARGE SCALE GENOMIC DNA]</scope>
    <source>
        <strain evidence="1 2">DSM 28354</strain>
    </source>
</reference>
<dbReference type="Proteomes" id="UP000238375">
    <property type="component" value="Unassembled WGS sequence"/>
</dbReference>
<organism evidence="1 2">
    <name type="scientific">Spirosoma oryzae</name>
    <dbReference type="NCBI Taxonomy" id="1469603"/>
    <lineage>
        <taxon>Bacteria</taxon>
        <taxon>Pseudomonadati</taxon>
        <taxon>Bacteroidota</taxon>
        <taxon>Cytophagia</taxon>
        <taxon>Cytophagales</taxon>
        <taxon>Cytophagaceae</taxon>
        <taxon>Spirosoma</taxon>
    </lineage>
</organism>
<sequence length="63" mass="7112">MTSLFSAFSQLLRLFADSNQQLVIRSAEFIDPLVFQLLRQRGQIQPVKNVNGSPYTPNSQSIT</sequence>
<comment type="caution">
    <text evidence="1">The sequence shown here is derived from an EMBL/GenBank/DDBJ whole genome shotgun (WGS) entry which is preliminary data.</text>
</comment>
<dbReference type="AlphaFoldDB" id="A0A2T0SCC2"/>